<reference evidence="1 2" key="1">
    <citation type="submission" date="2019-02" db="EMBL/GenBank/DDBJ databases">
        <authorList>
            <person name="He Y."/>
            <person name="Shi H."/>
            <person name="Li J."/>
            <person name="Sun Y."/>
        </authorList>
    </citation>
    <scope>NUCLEOTIDE SEQUENCE [LARGE SCALE GENOMIC DNA]</scope>
</reference>
<dbReference type="InterPro" id="IPR036098">
    <property type="entry name" value="Thymidylate_synthase_ThyX_sf"/>
</dbReference>
<sequence length="321" mass="36588">MKYNITAKVIADSVCHVRKTKRITTLELEYPRFIHSEFMTHRLFSRNAASSRAIPIAKAIRLILENTARPYHWGLNEPGMSASEECYERVTTVSRIAKLPAALERNVAWDVARDDAIYHAEAFARAGYHKQIVNRLIEPFAMIKVVVTATEWGNFFNLRSHPDAQPEIKILADAIIDAMALSEPKELSEEGDWHVPYYADGYWVPYEMDAAGDLRDINGHTAEEALAISSSCCAQVSYRVLDESLEKAVDIYNKLVTSKPVHASPFEHQATPIMEWDSSPNYWEEGVTHMDRKYNLWSGNFMGWIQHRQLIPGNYAETVEV</sequence>
<dbReference type="GO" id="GO:0050797">
    <property type="term" value="F:thymidylate synthase (FAD) activity"/>
    <property type="evidence" value="ECO:0007669"/>
    <property type="project" value="InterPro"/>
</dbReference>
<dbReference type="Pfam" id="PF02511">
    <property type="entry name" value="Thy1"/>
    <property type="match status" value="1"/>
</dbReference>
<accession>A0A482ID32</accession>
<protein>
    <recommendedName>
        <fullName evidence="3">Thymidylate synthase</fullName>
    </recommendedName>
</protein>
<evidence type="ECO:0008006" key="3">
    <source>
        <dbReference type="Google" id="ProtNLM"/>
    </source>
</evidence>
<dbReference type="GeneID" id="55614823"/>
<dbReference type="Gene3D" id="3.30.1360.170">
    <property type="match status" value="1"/>
</dbReference>
<dbReference type="GO" id="GO:0050660">
    <property type="term" value="F:flavin adenine dinucleotide binding"/>
    <property type="evidence" value="ECO:0007669"/>
    <property type="project" value="InterPro"/>
</dbReference>
<dbReference type="PROSITE" id="PS51331">
    <property type="entry name" value="THYX"/>
    <property type="match status" value="1"/>
</dbReference>
<name>A0A482ID32_9CAUD</name>
<dbReference type="GO" id="GO:0006231">
    <property type="term" value="P:dTMP biosynthetic process"/>
    <property type="evidence" value="ECO:0007669"/>
    <property type="project" value="InterPro"/>
</dbReference>
<dbReference type="Proteomes" id="UP000294655">
    <property type="component" value="Segment"/>
</dbReference>
<evidence type="ECO:0000313" key="2">
    <source>
        <dbReference type="Proteomes" id="UP000294655"/>
    </source>
</evidence>
<proteinExistence type="predicted"/>
<dbReference type="RefSeq" id="YP_009844499.1">
    <property type="nucleotide sequence ID" value="NC_048755.1"/>
</dbReference>
<dbReference type="SUPFAM" id="SSF69796">
    <property type="entry name" value="Thymidylate synthase-complementing protein Thy1"/>
    <property type="match status" value="1"/>
</dbReference>
<dbReference type="InterPro" id="IPR003669">
    <property type="entry name" value="Thymidylate_synthase_ThyX"/>
</dbReference>
<evidence type="ECO:0000313" key="1">
    <source>
        <dbReference type="EMBL" id="QBP06349.1"/>
    </source>
</evidence>
<organism evidence="1 2">
    <name type="scientific">Stenotrophomonas phage YB07</name>
    <dbReference type="NCBI Taxonomy" id="2555548"/>
    <lineage>
        <taxon>Viruses</taxon>
        <taxon>Duplodnaviria</taxon>
        <taxon>Heunggongvirae</taxon>
        <taxon>Uroviricota</taxon>
        <taxon>Caudoviricetes</taxon>
        <taxon>Menderavirus</taxon>
        <taxon>Menderavirus IMESM1</taxon>
    </lineage>
</organism>
<dbReference type="KEGG" id="vg:55614823"/>
<dbReference type="EMBL" id="MK580972">
    <property type="protein sequence ID" value="QBP06349.1"/>
    <property type="molecule type" value="Genomic_DNA"/>
</dbReference>